<dbReference type="Pfam" id="PF00128">
    <property type="entry name" value="Alpha-amylase"/>
    <property type="match status" value="1"/>
</dbReference>
<proteinExistence type="inferred from homology"/>
<keyword evidence="3 6" id="KW-0119">Carbohydrate metabolism</keyword>
<keyword evidence="7" id="KW-0732">Signal</keyword>
<protein>
    <recommendedName>
        <fullName evidence="6">Alpha-amylase</fullName>
        <ecNumber evidence="6">3.2.1.1</ecNumber>
    </recommendedName>
</protein>
<dbReference type="CDD" id="cd00063">
    <property type="entry name" value="FN3"/>
    <property type="match status" value="1"/>
</dbReference>
<dbReference type="InterPro" id="IPR012850">
    <property type="entry name" value="A-amylase_bs_C"/>
</dbReference>
<dbReference type="SMART" id="SM00642">
    <property type="entry name" value="Aamy"/>
    <property type="match status" value="1"/>
</dbReference>
<keyword evidence="4 6" id="KW-0326">Glycosidase</keyword>
<dbReference type="SMART" id="SM00060">
    <property type="entry name" value="FN3"/>
    <property type="match status" value="1"/>
</dbReference>
<accession>A0A840BFP3</accession>
<evidence type="ECO:0000313" key="11">
    <source>
        <dbReference type="Proteomes" id="UP000561045"/>
    </source>
</evidence>
<dbReference type="PANTHER" id="PTHR43447">
    <property type="entry name" value="ALPHA-AMYLASE"/>
    <property type="match status" value="1"/>
</dbReference>
<keyword evidence="2 6" id="KW-0378">Hydrolase</keyword>
<dbReference type="Gene3D" id="3.20.20.80">
    <property type="entry name" value="Glycosidases"/>
    <property type="match status" value="1"/>
</dbReference>
<dbReference type="InterPro" id="IPR013780">
    <property type="entry name" value="Glyco_hydro_b"/>
</dbReference>
<comment type="similarity">
    <text evidence="1 5">Belongs to the glycosyl hydrolase 13 family.</text>
</comment>
<dbReference type="PROSITE" id="PS51257">
    <property type="entry name" value="PROKAR_LIPOPROTEIN"/>
    <property type="match status" value="1"/>
</dbReference>
<sequence>MKLHHRVALTALAVSSALACLSSAQAATEQDKASSAILFQGFHWNSANGSWYADLQSKAADLKTLGVTHVWFPPPSDAASTQGYLPRQLNVLDSNYGKEGALTAATAALAAQGIKSVADVVINHRVGSTGWGDFTNPTWDCRAVVSDDEWTGKCGNADTGGGYAAARDIDHTQAFVQSDIKTWLSTRLKGAGFTGIRFDYSKGYGASYAGMYQDAMAADFCVGEVWTDLNYNDVDAHRKLLMNYVDGASGKCGAFDFTTKGLLNQALAYNEYYRLKDSAGKPAGGIGWWAQKMVTFVDNHDTGPSESCSVGQNHWPVPCDKVMQGYAYVLTHPGIPSVYYAHVYNWGLKNDIKALIDARKAAGITSTSAVAIQQAATGLYAAIITGTNYQLAMKIGPNSWSPSGTWTQVASGANYAVWKSGGGDTQAPTVPTNLAKGTVTATSVPLTWTASTDNVGVTGYRISRNGATLTTTTGTSYTDNSVVANTTYSYAVQAYDAAGNTSAYSSPALSVTTPNGGTGCTSVAVTFSIANANTTMGQNLYVVGNQTALGNWSPASSFALTIQGTGANATWSGTVNLPAATATQYKYVKYNPSTGATVWESNQTTASGNREFTTPSTSPCTATRADGSFKF</sequence>
<evidence type="ECO:0000256" key="5">
    <source>
        <dbReference type="RuleBase" id="RU003615"/>
    </source>
</evidence>
<dbReference type="GO" id="GO:2001070">
    <property type="term" value="F:starch binding"/>
    <property type="evidence" value="ECO:0007669"/>
    <property type="project" value="InterPro"/>
</dbReference>
<feature type="chain" id="PRO_5032427972" description="Alpha-amylase" evidence="7">
    <location>
        <begin position="27"/>
        <end position="631"/>
    </location>
</feature>
<evidence type="ECO:0000256" key="2">
    <source>
        <dbReference type="ARBA" id="ARBA00022801"/>
    </source>
</evidence>
<evidence type="ECO:0000256" key="4">
    <source>
        <dbReference type="ARBA" id="ARBA00023295"/>
    </source>
</evidence>
<dbReference type="PROSITE" id="PS50853">
    <property type="entry name" value="FN3"/>
    <property type="match status" value="1"/>
</dbReference>
<dbReference type="SUPFAM" id="SSF51445">
    <property type="entry name" value="(Trans)glycosidases"/>
    <property type="match status" value="1"/>
</dbReference>
<organism evidence="10 11">
    <name type="scientific">Niveibacterium umoris</name>
    <dbReference type="NCBI Taxonomy" id="1193620"/>
    <lineage>
        <taxon>Bacteria</taxon>
        <taxon>Pseudomonadati</taxon>
        <taxon>Pseudomonadota</taxon>
        <taxon>Betaproteobacteria</taxon>
        <taxon>Rhodocyclales</taxon>
        <taxon>Rhodocyclaceae</taxon>
        <taxon>Niveibacterium</taxon>
    </lineage>
</organism>
<reference evidence="10 11" key="1">
    <citation type="submission" date="2020-08" db="EMBL/GenBank/DDBJ databases">
        <title>Genomic Encyclopedia of Type Strains, Phase IV (KMG-IV): sequencing the most valuable type-strain genomes for metagenomic binning, comparative biology and taxonomic classification.</title>
        <authorList>
            <person name="Goeker M."/>
        </authorList>
    </citation>
    <scope>NUCLEOTIDE SEQUENCE [LARGE SCALE GENOMIC DNA]</scope>
    <source>
        <strain evidence="10 11">DSM 106739</strain>
    </source>
</reference>
<gene>
    <name evidence="10" type="ORF">GGR36_001659</name>
</gene>
<feature type="domain" description="Fibronectin type-III" evidence="8">
    <location>
        <begin position="430"/>
        <end position="516"/>
    </location>
</feature>
<dbReference type="Pfam" id="PF00686">
    <property type="entry name" value="CBM_20"/>
    <property type="match status" value="1"/>
</dbReference>
<evidence type="ECO:0000256" key="1">
    <source>
        <dbReference type="ARBA" id="ARBA00008061"/>
    </source>
</evidence>
<dbReference type="SUPFAM" id="SSF49452">
    <property type="entry name" value="Starch-binding domain-like"/>
    <property type="match status" value="1"/>
</dbReference>
<name>A0A840BFP3_9RHOO</name>
<dbReference type="Gene3D" id="2.60.40.10">
    <property type="entry name" value="Immunoglobulins"/>
    <property type="match status" value="2"/>
</dbReference>
<dbReference type="SUPFAM" id="SSF49265">
    <property type="entry name" value="Fibronectin type III"/>
    <property type="match status" value="1"/>
</dbReference>
<dbReference type="SMART" id="SM00810">
    <property type="entry name" value="Alpha-amyl_C2"/>
    <property type="match status" value="1"/>
</dbReference>
<dbReference type="InterPro" id="IPR017853">
    <property type="entry name" value="GH"/>
</dbReference>
<dbReference type="Pfam" id="PF07821">
    <property type="entry name" value="Alpha-amyl_C2"/>
    <property type="match status" value="1"/>
</dbReference>
<dbReference type="GO" id="GO:0005509">
    <property type="term" value="F:calcium ion binding"/>
    <property type="evidence" value="ECO:0007669"/>
    <property type="project" value="InterPro"/>
</dbReference>
<dbReference type="CDD" id="cd11314">
    <property type="entry name" value="AmyAc_arch_bac_plant_AmyA"/>
    <property type="match status" value="1"/>
</dbReference>
<comment type="caution">
    <text evidence="10">The sequence shown here is derived from an EMBL/GenBank/DDBJ whole genome shotgun (WGS) entry which is preliminary data.</text>
</comment>
<dbReference type="GO" id="GO:0004556">
    <property type="term" value="F:alpha-amylase activity"/>
    <property type="evidence" value="ECO:0007669"/>
    <property type="project" value="UniProtKB-UniRule"/>
</dbReference>
<dbReference type="InterPro" id="IPR013783">
    <property type="entry name" value="Ig-like_fold"/>
</dbReference>
<dbReference type="PRINTS" id="PR00110">
    <property type="entry name" value="ALPHAAMYLASE"/>
</dbReference>
<dbReference type="InterPro" id="IPR013784">
    <property type="entry name" value="Carb-bd-like_fold"/>
</dbReference>
<evidence type="ECO:0000256" key="7">
    <source>
        <dbReference type="SAM" id="SignalP"/>
    </source>
</evidence>
<dbReference type="RefSeq" id="WP_207064269.1">
    <property type="nucleotide sequence ID" value="NZ_BAABLE010000011.1"/>
</dbReference>
<evidence type="ECO:0000259" key="9">
    <source>
        <dbReference type="PROSITE" id="PS51166"/>
    </source>
</evidence>
<dbReference type="SMART" id="SM01065">
    <property type="entry name" value="CBM_2"/>
    <property type="match status" value="1"/>
</dbReference>
<dbReference type="InterPro" id="IPR006046">
    <property type="entry name" value="Alpha_amylase"/>
</dbReference>
<dbReference type="InterPro" id="IPR006047">
    <property type="entry name" value="GH13_cat_dom"/>
</dbReference>
<evidence type="ECO:0000259" key="8">
    <source>
        <dbReference type="PROSITE" id="PS50853"/>
    </source>
</evidence>
<dbReference type="GO" id="GO:0005975">
    <property type="term" value="P:carbohydrate metabolic process"/>
    <property type="evidence" value="ECO:0007669"/>
    <property type="project" value="InterPro"/>
</dbReference>
<dbReference type="PROSITE" id="PS51166">
    <property type="entry name" value="CBM20"/>
    <property type="match status" value="1"/>
</dbReference>
<evidence type="ECO:0000256" key="3">
    <source>
        <dbReference type="ARBA" id="ARBA00023277"/>
    </source>
</evidence>
<dbReference type="InterPro" id="IPR002044">
    <property type="entry name" value="CBM20"/>
</dbReference>
<dbReference type="InterPro" id="IPR003961">
    <property type="entry name" value="FN3_dom"/>
</dbReference>
<dbReference type="AlphaFoldDB" id="A0A840BFP3"/>
<dbReference type="EMBL" id="JACIET010000001">
    <property type="protein sequence ID" value="MBB4012351.1"/>
    <property type="molecule type" value="Genomic_DNA"/>
</dbReference>
<dbReference type="SUPFAM" id="SSF51011">
    <property type="entry name" value="Glycosyl hydrolase domain"/>
    <property type="match status" value="1"/>
</dbReference>
<evidence type="ECO:0000256" key="6">
    <source>
        <dbReference type="RuleBase" id="RU361134"/>
    </source>
</evidence>
<dbReference type="Pfam" id="PF00041">
    <property type="entry name" value="fn3"/>
    <property type="match status" value="1"/>
</dbReference>
<dbReference type="InterPro" id="IPR036116">
    <property type="entry name" value="FN3_sf"/>
</dbReference>
<feature type="signal peptide" evidence="7">
    <location>
        <begin position="1"/>
        <end position="26"/>
    </location>
</feature>
<evidence type="ECO:0000313" key="10">
    <source>
        <dbReference type="EMBL" id="MBB4012351.1"/>
    </source>
</evidence>
<comment type="catalytic activity">
    <reaction evidence="6">
        <text>Endohydrolysis of (1-&gt;4)-alpha-D-glucosidic linkages in polysaccharides containing three or more (1-&gt;4)-alpha-linked D-glucose units.</text>
        <dbReference type="EC" id="3.2.1.1"/>
    </reaction>
</comment>
<feature type="domain" description="CBM20" evidence="9">
    <location>
        <begin position="517"/>
        <end position="631"/>
    </location>
</feature>
<dbReference type="Gene3D" id="2.60.40.1180">
    <property type="entry name" value="Golgi alpha-mannosidase II"/>
    <property type="match status" value="1"/>
</dbReference>
<dbReference type="Proteomes" id="UP000561045">
    <property type="component" value="Unassembled WGS sequence"/>
</dbReference>
<keyword evidence="11" id="KW-1185">Reference proteome</keyword>
<dbReference type="EC" id="3.2.1.1" evidence="6"/>